<geneLocation type="plasmid" evidence="1 2">
    <name>pRh5Ap-243</name>
</geneLocation>
<evidence type="ECO:0000313" key="1">
    <source>
        <dbReference type="EMBL" id="QOW01737.1"/>
    </source>
</evidence>
<dbReference type="Proteomes" id="UP000593818">
    <property type="component" value="Plasmid pRh5Ap-243"/>
</dbReference>
<keyword evidence="1" id="KW-0614">Plasmid</keyword>
<dbReference type="GO" id="GO:0003677">
    <property type="term" value="F:DNA binding"/>
    <property type="evidence" value="ECO:0007669"/>
    <property type="project" value="InterPro"/>
</dbReference>
<dbReference type="SUPFAM" id="SSF56349">
    <property type="entry name" value="DNA breaking-rejoining enzymes"/>
    <property type="match status" value="1"/>
</dbReference>
<evidence type="ECO:0000313" key="2">
    <source>
        <dbReference type="Proteomes" id="UP000593818"/>
    </source>
</evidence>
<dbReference type="InterPro" id="IPR011010">
    <property type="entry name" value="DNA_brk_join_enz"/>
</dbReference>
<gene>
    <name evidence="1" type="ORF">INP59_25585</name>
</gene>
<protein>
    <recommendedName>
        <fullName evidence="3">Site-specific recombinase XerD</fullName>
    </recommendedName>
</protein>
<keyword evidence="2" id="KW-1185">Reference proteome</keyword>
<dbReference type="EMBL" id="CP063452">
    <property type="protein sequence ID" value="QOW01737.1"/>
    <property type="molecule type" value="Genomic_DNA"/>
</dbReference>
<evidence type="ECO:0008006" key="3">
    <source>
        <dbReference type="Google" id="ProtNLM"/>
    </source>
</evidence>
<name>A0A7M2XV53_9NOCA</name>
<reference evidence="1 2" key="1">
    <citation type="submission" date="2020-10" db="EMBL/GenBank/DDBJ databases">
        <title>Whole genome sequence of oil-degrading bacteria Rhodococcus pyridinivorans strain 5Ap.</title>
        <authorList>
            <person name="Akhremchuk A.E."/>
            <person name="Valentovich L.N."/>
            <person name="Charniauskaya M.I."/>
            <person name="Bukliarevich H.A."/>
            <person name="Titok M.A."/>
        </authorList>
    </citation>
    <scope>NUCLEOTIDE SEQUENCE [LARGE SCALE GENOMIC DNA]</scope>
    <source>
        <strain evidence="1 2">5Ap</strain>
        <plasmid evidence="1 2">pRh5Ap-243</plasmid>
    </source>
</reference>
<proteinExistence type="predicted"/>
<organism evidence="1 2">
    <name type="scientific">Rhodococcus pyridinivorans</name>
    <dbReference type="NCBI Taxonomy" id="103816"/>
    <lineage>
        <taxon>Bacteria</taxon>
        <taxon>Bacillati</taxon>
        <taxon>Actinomycetota</taxon>
        <taxon>Actinomycetes</taxon>
        <taxon>Mycobacteriales</taxon>
        <taxon>Nocardiaceae</taxon>
        <taxon>Rhodococcus</taxon>
    </lineage>
</organism>
<dbReference type="RefSeq" id="WP_193904107.1">
    <property type="nucleotide sequence ID" value="NZ_CP063452.1"/>
</dbReference>
<sequence>MTAARARRERRQTVLDRAAARLCMVVPDLDPTAATRFVERATVAHTLRRLETHLAEHPHALISGSSDAPLAVQRLAGLLADAGHTTVVVPGCLRCGRLVLLPHIVDGGRVCDNCRRFYHRAPCGRCGHDRPIATHTDRGDPLCRSCIPCRREPCGTCGRVLRVQTRRADGAAVCPNCYRAPQRRCCRCEHTASTYAHTADGPICKSCYRRPLRRCGACGEHRRIDRRATATSPDICIRCRTRRLRSCTVCGTAYPAHPRAQHPVCLPCRDAGHILEPELTESPGRVRRRRDETGHDALITTLHAVIADPQRGIAAQLTVLDEVFRTVPNPEITRYWLRRRRGGAALLHQIALRAHDEPITHQLLDSVPHSAALPRLRDLFVHAGILPDRTDLIERIGPWLDEILESHPAHHGELVRPFAHWHVLRRARRRARNRPVTDSAAAYARSQISLALDFLSWLDEHDTPLATATQADLDRWLDGGSRYRYFLANFITWATTHHRCTDLVVPNPPSGEPSHILADDDRWAMLARCLHDETLPLHVRASGALVLLYGRTITSIAGLTTSDIIDTDTDAYLRIGNGTVPLPPALATLVHSLADDADGRAPFPRPGDTTRFLFQGRRIGKPTTPKVLARNLRTCGIDPRPARHAARAAWAREIPAPIAADVLGIHITTATRWAGRTRRDWTHYLAIRTDTAGHTHDNPGKT</sequence>
<dbReference type="AlphaFoldDB" id="A0A7M2XV53"/>
<accession>A0A7M2XV53</accession>